<dbReference type="Pfam" id="PF04717">
    <property type="entry name" value="Phage_base_V"/>
    <property type="match status" value="1"/>
</dbReference>
<evidence type="ECO:0000313" key="2">
    <source>
        <dbReference type="EMBL" id="MBB5789825.1"/>
    </source>
</evidence>
<comment type="caution">
    <text evidence="2">The sequence shown here is derived from an EMBL/GenBank/DDBJ whole genome shotgun (WGS) entry which is preliminary data.</text>
</comment>
<protein>
    <submittedName>
        <fullName evidence="2">Phage baseplate assembly protein gpV/phage protein D</fullName>
    </submittedName>
</protein>
<organism evidence="2 3">
    <name type="scientific">Jiangella mangrovi</name>
    <dbReference type="NCBI Taxonomy" id="1524084"/>
    <lineage>
        <taxon>Bacteria</taxon>
        <taxon>Bacillati</taxon>
        <taxon>Actinomycetota</taxon>
        <taxon>Actinomycetes</taxon>
        <taxon>Jiangellales</taxon>
        <taxon>Jiangellaceae</taxon>
        <taxon>Jiangella</taxon>
    </lineage>
</organism>
<name>A0A7W9GTL4_9ACTN</name>
<dbReference type="RefSeq" id="WP_184825442.1">
    <property type="nucleotide sequence ID" value="NZ_JACHMM010000001.1"/>
</dbReference>
<gene>
    <name evidence="2" type="ORF">HD601_004400</name>
</gene>
<reference evidence="2 3" key="1">
    <citation type="submission" date="2020-08" db="EMBL/GenBank/DDBJ databases">
        <title>Sequencing the genomes of 1000 actinobacteria strains.</title>
        <authorList>
            <person name="Klenk H.-P."/>
        </authorList>
    </citation>
    <scope>NUCLEOTIDE SEQUENCE [LARGE SCALE GENOMIC DNA]</scope>
    <source>
        <strain evidence="2 3">DSM 102122</strain>
    </source>
</reference>
<accession>A0A7W9GTL4</accession>
<keyword evidence="3" id="KW-1185">Reference proteome</keyword>
<evidence type="ECO:0000259" key="1">
    <source>
        <dbReference type="Pfam" id="PF04717"/>
    </source>
</evidence>
<dbReference type="Gene3D" id="2.40.50.230">
    <property type="entry name" value="Gp5 N-terminal domain"/>
    <property type="match status" value="1"/>
</dbReference>
<dbReference type="Proteomes" id="UP000542813">
    <property type="component" value="Unassembled WGS sequence"/>
</dbReference>
<dbReference type="AlphaFoldDB" id="A0A7W9GTL4"/>
<proteinExistence type="predicted"/>
<dbReference type="SUPFAM" id="SSF69255">
    <property type="entry name" value="gp5 N-terminal domain-like"/>
    <property type="match status" value="1"/>
</dbReference>
<dbReference type="EMBL" id="JACHMM010000001">
    <property type="protein sequence ID" value="MBB5789825.1"/>
    <property type="molecule type" value="Genomic_DNA"/>
</dbReference>
<sequence>MSGVAPEILVDGAALTAASLQALVELRAERGLRSVGTITLRFTDPGYALASKTTFKVGVRIEVGVVGGGVLAGGAVTGLAVEQRDGLPPELVVTAHDDARLLTGSPTVRTFTNRSFRDVLAQVAGDAGLGVRTPPAPGAQPHVLQVGTDLEFVDEIADRLSWDWWMEGKTLVAELPGRGPEVSRALGTDLLEFSVSAVDVPQEVRVHGWDVWKKEAIVSGPAKVEEAAARGRGPLADLVFRAASDRRTRPIDVVRTVADGGEASAVAASLRDSIARAAVTAGGRGPADAGIAPGVALTVTNAGPLSGTYHVSRVEHVYRRGGFHTRFVAGDRSPATLVDLLGGREDVGRGRADTGGRYYGLMSGVVSDLKDPEKRGRARVVFPAISRDQASDWARIATVGAGGNRGLVVIPEVDDEVLVAFEGGDLRRPVILAGLHNGKDKIPEHDVAHGVAHRRFTSRLGHVVELADGAQPAEQHVLLALAGGEHRIRLGKDRLDVEVPSGVPLSIKAGTTTIVVDGSNGLTIEADTIAVKARRQLSLEGPTVQIKATQALDLSAGTNLTVKAAGATSIEADGMTTVKGKAVAIN</sequence>
<feature type="domain" description="Gp5/Type VI secretion system Vgr protein OB-fold" evidence="1">
    <location>
        <begin position="363"/>
        <end position="436"/>
    </location>
</feature>
<dbReference type="SUPFAM" id="SSF69279">
    <property type="entry name" value="Phage tail proteins"/>
    <property type="match status" value="1"/>
</dbReference>
<dbReference type="InterPro" id="IPR006531">
    <property type="entry name" value="Gp5/Vgr_OB"/>
</dbReference>
<evidence type="ECO:0000313" key="3">
    <source>
        <dbReference type="Proteomes" id="UP000542813"/>
    </source>
</evidence>
<dbReference type="InterPro" id="IPR037026">
    <property type="entry name" value="Vgr_OB-fold_dom_sf"/>
</dbReference>